<name>A0AAW1S949_9CHLO</name>
<feature type="region of interest" description="Disordered" evidence="2">
    <location>
        <begin position="148"/>
        <end position="174"/>
    </location>
</feature>
<feature type="compositionally biased region" description="Polar residues" evidence="2">
    <location>
        <begin position="597"/>
        <end position="610"/>
    </location>
</feature>
<feature type="compositionally biased region" description="Basic and acidic residues" evidence="2">
    <location>
        <begin position="313"/>
        <end position="342"/>
    </location>
</feature>
<protein>
    <submittedName>
        <fullName evidence="3">Uncharacterized protein</fullName>
    </submittedName>
</protein>
<evidence type="ECO:0000256" key="2">
    <source>
        <dbReference type="SAM" id="MobiDB-lite"/>
    </source>
</evidence>
<keyword evidence="1" id="KW-0175">Coiled coil</keyword>
<sequence>AKRTEGSHDEDRKLNGTAWKIHATLNDEEKGIEMGLVFGDGDGTVPLISTGMMCKHPQGYRGKRLNPGGIRMVNREYPHKPVAALDMRGGPTASTHVEILANDRLMKDVLLIVAGESLDDEISSGVEELIAKIDLEAGTPRRFSWAPWVQKRPAQSPEAKTDATPEVNKTSWEEGDIRASEDWAPDQAPQTSLLGYAAIAFVAVAVAWLSAKLFQAAGSLQARRTQVQHSSPPGQSQPAPGAIGDNPSAPKAESSQHPASPSNALSSGTVAPPEEPATKMEGMATAKRADDKQTQTEASGAGPPVPQDTATRPLDRSDRTFTERDIAAMRWIADKKEAKERGQSAAGTGSVAKPSQKQLEQIMDEAAQDGAAIHASNRGSAARLAKLADEQEAEDEEKEKAAAERNETEGDEGGADESGPKASAGGGQASSRGTSAGPIPTSGQASERQASQPPGSRPASRIAASQVPTVQTGQKLTAALSGTPGMSNLQLGAEVASRMGSEQGNRLTSALSGVSAKASDANLSAQQGADRLSSKPATSSPTASTAASATEHDGFTAGTLPGGPSEDPPQGPQQGLRGFLNGLQQAVGGRSAAGNEDASSAATDTQQDRQASPADEASAASRLAGEAHSKTSSARQPGFGGFWKDLQQAAEGGLGQKPVEVIRPKPAEVETSQHAVDSAGVHFDAGLSPSALRHRANIARRSTQAACEAAQRAAAYSAAATSAASHAATHAHRAAEAAADTMDALRSGNEGQMKEAEGRLQAAEAAAQEAEESAAKAAGMATAHQEIAQTQASISERAADMDYPRRPGPVQAVRQTATASWYAAQDAGSRAGAVLMAWFTTACVKLAFAWGWLSEMSRHAWAELSVAARHGAAWLGEASGDAWAGVSEAARHSGEWLSDACGHGWARLSEVARHSWEWASDILIEAWLWVQHALSNLRPGKGSGSS</sequence>
<proteinExistence type="predicted"/>
<evidence type="ECO:0000313" key="4">
    <source>
        <dbReference type="Proteomes" id="UP001485043"/>
    </source>
</evidence>
<feature type="non-terminal residue" evidence="3">
    <location>
        <position position="1"/>
    </location>
</feature>
<feature type="coiled-coil region" evidence="1">
    <location>
        <begin position="746"/>
        <end position="780"/>
    </location>
</feature>
<feature type="compositionally biased region" description="Polar residues" evidence="2">
    <location>
        <begin position="466"/>
        <end position="475"/>
    </location>
</feature>
<feature type="compositionally biased region" description="Low complexity" evidence="2">
    <location>
        <begin position="534"/>
        <end position="549"/>
    </location>
</feature>
<gene>
    <name evidence="3" type="ORF">WJX84_001698</name>
</gene>
<dbReference type="EMBL" id="JALJOV010001742">
    <property type="protein sequence ID" value="KAK9842124.1"/>
    <property type="molecule type" value="Genomic_DNA"/>
</dbReference>
<feature type="region of interest" description="Disordered" evidence="2">
    <location>
        <begin position="224"/>
        <end position="641"/>
    </location>
</feature>
<feature type="compositionally biased region" description="Polar residues" evidence="2">
    <location>
        <begin position="253"/>
        <end position="269"/>
    </location>
</feature>
<evidence type="ECO:0000256" key="1">
    <source>
        <dbReference type="SAM" id="Coils"/>
    </source>
</evidence>
<feature type="compositionally biased region" description="Polar residues" evidence="2">
    <location>
        <begin position="441"/>
        <end position="454"/>
    </location>
</feature>
<dbReference type="AlphaFoldDB" id="A0AAW1S949"/>
<dbReference type="Proteomes" id="UP001485043">
    <property type="component" value="Unassembled WGS sequence"/>
</dbReference>
<feature type="compositionally biased region" description="Low complexity" evidence="2">
    <location>
        <begin position="230"/>
        <end position="242"/>
    </location>
</feature>
<feature type="compositionally biased region" description="Basic and acidic residues" evidence="2">
    <location>
        <begin position="398"/>
        <end position="408"/>
    </location>
</feature>
<reference evidence="3 4" key="1">
    <citation type="journal article" date="2024" name="Nat. Commun.">
        <title>Phylogenomics reveals the evolutionary origins of lichenization in chlorophyte algae.</title>
        <authorList>
            <person name="Puginier C."/>
            <person name="Libourel C."/>
            <person name="Otte J."/>
            <person name="Skaloud P."/>
            <person name="Haon M."/>
            <person name="Grisel S."/>
            <person name="Petersen M."/>
            <person name="Berrin J.G."/>
            <person name="Delaux P.M."/>
            <person name="Dal Grande F."/>
            <person name="Keller J."/>
        </authorList>
    </citation>
    <scope>NUCLEOTIDE SEQUENCE [LARGE SCALE GENOMIC DNA]</scope>
    <source>
        <strain evidence="3 4">SAG 2523</strain>
    </source>
</reference>
<organism evidence="3 4">
    <name type="scientific">Apatococcus fuscideae</name>
    <dbReference type="NCBI Taxonomy" id="2026836"/>
    <lineage>
        <taxon>Eukaryota</taxon>
        <taxon>Viridiplantae</taxon>
        <taxon>Chlorophyta</taxon>
        <taxon>core chlorophytes</taxon>
        <taxon>Trebouxiophyceae</taxon>
        <taxon>Chlorellales</taxon>
        <taxon>Chlorellaceae</taxon>
        <taxon>Apatococcus</taxon>
    </lineage>
</organism>
<feature type="compositionally biased region" description="Polar residues" evidence="2">
    <location>
        <begin position="500"/>
        <end position="512"/>
    </location>
</feature>
<evidence type="ECO:0000313" key="3">
    <source>
        <dbReference type="EMBL" id="KAK9842124.1"/>
    </source>
</evidence>
<accession>A0AAW1S949</accession>
<keyword evidence="4" id="KW-1185">Reference proteome</keyword>
<comment type="caution">
    <text evidence="3">The sequence shown here is derived from an EMBL/GenBank/DDBJ whole genome shotgun (WGS) entry which is preliminary data.</text>
</comment>